<dbReference type="PANTHER" id="PTHR43475">
    <property type="entry name" value="METHYLTHIORIBOSE-1-PHOSPHATE ISOMERASE"/>
    <property type="match status" value="1"/>
</dbReference>
<dbReference type="GO" id="GO:0046523">
    <property type="term" value="F:S-methyl-5-thioribose-1-phosphate isomerase activity"/>
    <property type="evidence" value="ECO:0007669"/>
    <property type="project" value="UniProtKB-UniRule"/>
</dbReference>
<dbReference type="GO" id="GO:0019509">
    <property type="term" value="P:L-methionine salvage from methylthioadenosine"/>
    <property type="evidence" value="ECO:0007669"/>
    <property type="project" value="UniProtKB-UniRule"/>
</dbReference>
<keyword evidence="5" id="KW-0486">Methionine biosynthesis</keyword>
<feature type="site" description="Transition state stabilizer" evidence="5">
    <location>
        <position position="160"/>
    </location>
</feature>
<keyword evidence="7" id="KW-1185">Reference proteome</keyword>
<dbReference type="SUPFAM" id="SSF100950">
    <property type="entry name" value="NagB/RpiA/CoA transferase-like"/>
    <property type="match status" value="1"/>
</dbReference>
<dbReference type="RefSeq" id="WP_095617820.1">
    <property type="nucleotide sequence ID" value="NZ_NSKD01000004.1"/>
</dbReference>
<dbReference type="InterPro" id="IPR011559">
    <property type="entry name" value="Initiation_fac_2B_a/b/d"/>
</dbReference>
<dbReference type="InterPro" id="IPR027363">
    <property type="entry name" value="M1Pi_N"/>
</dbReference>
<keyword evidence="1 5" id="KW-0413">Isomerase</keyword>
<reference evidence="6 7" key="1">
    <citation type="submission" date="2017-08" db="EMBL/GenBank/DDBJ databases">
        <title>Halovibrio sewagensis sp. nov., isolated from wastewater of high salinity.</title>
        <authorList>
            <person name="Dong X."/>
            <person name="Zhang G."/>
        </authorList>
    </citation>
    <scope>NUCLEOTIDE SEQUENCE [LARGE SCALE GENOMIC DNA]</scope>
    <source>
        <strain evidence="6 7">YL5-2</strain>
    </source>
</reference>
<dbReference type="FunFam" id="3.40.50.10470:FF:000006">
    <property type="entry name" value="Methylthioribose-1-phosphate isomerase"/>
    <property type="match status" value="1"/>
</dbReference>
<dbReference type="UniPathway" id="UPA00904">
    <property type="reaction ID" value="UER00874"/>
</dbReference>
<dbReference type="NCBIfam" id="NF004326">
    <property type="entry name" value="PRK05720.1"/>
    <property type="match status" value="1"/>
</dbReference>
<evidence type="ECO:0000313" key="7">
    <source>
        <dbReference type="Proteomes" id="UP000218896"/>
    </source>
</evidence>
<comment type="similarity">
    <text evidence="5">Belongs to the EIF-2B alpha/beta/delta subunits family. MtnA subfamily.</text>
</comment>
<dbReference type="PANTHER" id="PTHR43475:SF1">
    <property type="entry name" value="METHYLTHIORIBOSE-1-PHOSPHATE ISOMERASE"/>
    <property type="match status" value="1"/>
</dbReference>
<name>A0A2A2F6P2_9GAMM</name>
<keyword evidence="5" id="KW-0028">Amino-acid biosynthesis</keyword>
<comment type="catalytic activity">
    <reaction evidence="2">
        <text>5-deoxy-alpha-D-ribose 1-phosphate = 5-deoxy-D-ribulose 1-phosphate</text>
        <dbReference type="Rhea" id="RHEA:61296"/>
        <dbReference type="ChEBI" id="CHEBI:58749"/>
        <dbReference type="ChEBI" id="CHEBI:144504"/>
    </reaction>
    <physiologicalReaction direction="left-to-right" evidence="2">
        <dbReference type="Rhea" id="RHEA:61297"/>
    </physiologicalReaction>
</comment>
<evidence type="ECO:0000256" key="3">
    <source>
        <dbReference type="ARBA" id="ARBA00051169"/>
    </source>
</evidence>
<feature type="binding site" evidence="5">
    <location>
        <position position="90"/>
    </location>
    <ligand>
        <name>substrate</name>
    </ligand>
</feature>
<dbReference type="Gene3D" id="3.40.50.10470">
    <property type="entry name" value="Translation initiation factor eif-2b, domain 2"/>
    <property type="match status" value="1"/>
</dbReference>
<protein>
    <recommendedName>
        <fullName evidence="5">Methylthioribose-1-phosphate isomerase</fullName>
        <shortName evidence="5">M1Pi</shortName>
        <shortName evidence="5">MTR-1-P isomerase</shortName>
        <ecNumber evidence="5">5.3.1.23</ecNumber>
    </recommendedName>
    <alternativeName>
        <fullName evidence="5">S-methyl-5-thioribose-1-phosphate isomerase</fullName>
    </alternativeName>
</protein>
<sequence length="349" mass="37511">MTQDQVTPLRWHGEVLEVLDQRLLPAEEVWHAYSDAEGVYRAIHEMQVRGAPAIGIAAAYGVVLAARGYAEAPDWYSRLGATMDWLAQARPTAVNLVWALERMRGCLGQVADSADLVAMLEAEALAIHREDAEANRAMGVLGADRILAEREGPAQVLTHCNTGALATGGQGTALGVVRELFRRGSLACVHMDETRPWLQGARLTAWECEREGMPCSLNVDGAAATLMAQGKVDWVVVGADRITANGDVANKIGTLPLAILARHYGVGMMVVAPSSTLDTETPSGDRIEIEERDGTELRRSGRRWLAPNSVAVFNPVFDVTPASLVDVIVTEKGICEAPGNQVTPLDSLT</sequence>
<dbReference type="InterPro" id="IPR037171">
    <property type="entry name" value="NagB/RpiA_transferase-like"/>
</dbReference>
<dbReference type="OrthoDB" id="9803436at2"/>
<feature type="binding site" evidence="5">
    <location>
        <begin position="49"/>
        <end position="51"/>
    </location>
    <ligand>
        <name>substrate</name>
    </ligand>
</feature>
<feature type="binding site" evidence="5">
    <location>
        <begin position="250"/>
        <end position="251"/>
    </location>
    <ligand>
        <name>substrate</name>
    </ligand>
</feature>
<comment type="catalytic activity">
    <reaction evidence="3">
        <text>5-(methylsulfanyl)-alpha-D-ribose 1-phosphate = 5-(methylsulfanyl)-D-ribulose 1-phosphate</text>
        <dbReference type="Rhea" id="RHEA:19989"/>
        <dbReference type="ChEBI" id="CHEBI:58533"/>
        <dbReference type="ChEBI" id="CHEBI:58548"/>
        <dbReference type="EC" id="5.3.1.23"/>
    </reaction>
    <physiologicalReaction direction="left-to-right" evidence="3">
        <dbReference type="Rhea" id="RHEA:19990"/>
    </physiologicalReaction>
</comment>
<dbReference type="Pfam" id="PF01008">
    <property type="entry name" value="IF-2B"/>
    <property type="match status" value="1"/>
</dbReference>
<dbReference type="InterPro" id="IPR005251">
    <property type="entry name" value="IF-M1Pi"/>
</dbReference>
<feature type="binding site" evidence="5">
    <location>
        <position position="199"/>
    </location>
    <ligand>
        <name>substrate</name>
    </ligand>
</feature>
<evidence type="ECO:0000256" key="4">
    <source>
        <dbReference type="ARBA" id="ARBA00058145"/>
    </source>
</evidence>
<feature type="active site" description="Proton donor" evidence="5">
    <location>
        <position position="240"/>
    </location>
</feature>
<dbReference type="EC" id="5.3.1.23" evidence="5"/>
<proteinExistence type="inferred from homology"/>
<evidence type="ECO:0000256" key="5">
    <source>
        <dbReference type="HAMAP-Rule" id="MF_01678"/>
    </source>
</evidence>
<dbReference type="Proteomes" id="UP000218896">
    <property type="component" value="Unassembled WGS sequence"/>
</dbReference>
<comment type="caution">
    <text evidence="6">The sequence shown here is derived from an EMBL/GenBank/DDBJ whole genome shotgun (WGS) entry which is preliminary data.</text>
</comment>
<dbReference type="InterPro" id="IPR000649">
    <property type="entry name" value="IF-2B-related"/>
</dbReference>
<evidence type="ECO:0000256" key="1">
    <source>
        <dbReference type="ARBA" id="ARBA00023235"/>
    </source>
</evidence>
<dbReference type="AlphaFoldDB" id="A0A2A2F6P2"/>
<evidence type="ECO:0000256" key="2">
    <source>
        <dbReference type="ARBA" id="ARBA00050906"/>
    </source>
</evidence>
<dbReference type="NCBIfam" id="TIGR00512">
    <property type="entry name" value="salvage_mtnA"/>
    <property type="match status" value="1"/>
</dbReference>
<evidence type="ECO:0000313" key="6">
    <source>
        <dbReference type="EMBL" id="PAU80203.1"/>
    </source>
</evidence>
<dbReference type="NCBIfam" id="TIGR00524">
    <property type="entry name" value="eIF-2B_rel"/>
    <property type="match status" value="1"/>
</dbReference>
<dbReference type="HAMAP" id="MF_01678">
    <property type="entry name" value="Salvage_MtnA"/>
    <property type="match status" value="1"/>
</dbReference>
<dbReference type="EMBL" id="NSKD01000004">
    <property type="protein sequence ID" value="PAU80203.1"/>
    <property type="molecule type" value="Genomic_DNA"/>
</dbReference>
<gene>
    <name evidence="5 6" type="primary">mtnA</name>
    <name evidence="6" type="ORF">CK501_11235</name>
</gene>
<dbReference type="FunFam" id="1.20.120.420:FF:000003">
    <property type="entry name" value="Methylthioribose-1-phosphate isomerase"/>
    <property type="match status" value="1"/>
</dbReference>
<accession>A0A2A2F6P2</accession>
<comment type="pathway">
    <text evidence="5">Amino-acid biosynthesis; L-methionine biosynthesis via salvage pathway; L-methionine from S-methyl-5-thio-alpha-D-ribose 1-phosphate: step 1/6.</text>
</comment>
<organism evidence="6 7">
    <name type="scientific">Halovibrio salipaludis</name>
    <dbReference type="NCBI Taxonomy" id="2032626"/>
    <lineage>
        <taxon>Bacteria</taxon>
        <taxon>Pseudomonadati</taxon>
        <taxon>Pseudomonadota</taxon>
        <taxon>Gammaproteobacteria</taxon>
        <taxon>Oceanospirillales</taxon>
        <taxon>Halomonadaceae</taxon>
        <taxon>Halovibrio</taxon>
    </lineage>
</organism>
<comment type="function">
    <text evidence="4">Catalyzes the interconversion of methylthioribose-1-phosphate (MTR-1-P) into methylthioribulose-1-phosphate (MTRu-1-P). Also catalyzes the interconversion of 5-deoxyribose 1-phosphate and 5-deoxyribulose 1-phosphate. Part of a bifunctional DHAP-shunt salvage pathway for SAM by-products.</text>
</comment>
<dbReference type="Gene3D" id="1.20.120.420">
    <property type="entry name" value="translation initiation factor eif-2b, domain 1"/>
    <property type="match status" value="1"/>
</dbReference>
<dbReference type="InterPro" id="IPR042529">
    <property type="entry name" value="IF_2B-like_C"/>
</dbReference>